<feature type="transmembrane region" description="Helical" evidence="6">
    <location>
        <begin position="51"/>
        <end position="69"/>
    </location>
</feature>
<evidence type="ECO:0000256" key="5">
    <source>
        <dbReference type="ARBA" id="ARBA00023136"/>
    </source>
</evidence>
<dbReference type="Proteomes" id="UP000033558">
    <property type="component" value="Unassembled WGS sequence"/>
</dbReference>
<dbReference type="HOGENOM" id="CLU_022017_2_1_9"/>
<dbReference type="InterPro" id="IPR024923">
    <property type="entry name" value="PG_synth_SpoVB"/>
</dbReference>
<evidence type="ECO:0000256" key="4">
    <source>
        <dbReference type="ARBA" id="ARBA00022989"/>
    </source>
</evidence>
<keyword evidence="5 6" id="KW-0472">Membrane</keyword>
<feature type="transmembrane region" description="Helical" evidence="6">
    <location>
        <begin position="185"/>
        <end position="206"/>
    </location>
</feature>
<feature type="transmembrane region" description="Helical" evidence="6">
    <location>
        <begin position="314"/>
        <end position="333"/>
    </location>
</feature>
<name>A0A0F4LQU9_9LACO</name>
<dbReference type="Pfam" id="PF01943">
    <property type="entry name" value="Polysacc_synt"/>
    <property type="match status" value="1"/>
</dbReference>
<feature type="transmembrane region" description="Helical" evidence="6">
    <location>
        <begin position="12"/>
        <end position="31"/>
    </location>
</feature>
<feature type="transmembrane region" description="Helical" evidence="6">
    <location>
        <begin position="90"/>
        <end position="112"/>
    </location>
</feature>
<keyword evidence="8" id="KW-1185">Reference proteome</keyword>
<reference evidence="7 8" key="1">
    <citation type="submission" date="2015-01" db="EMBL/GenBank/DDBJ databases">
        <title>Comparative genomics of the lactic acid bacteria isolated from the honey bee gut.</title>
        <authorList>
            <person name="Ellegaard K.M."/>
            <person name="Tamarit D."/>
            <person name="Javelind E."/>
            <person name="Olofsson T."/>
            <person name="Andersson S.G."/>
            <person name="Vasquez A."/>
        </authorList>
    </citation>
    <scope>NUCLEOTIDE SEQUENCE [LARGE SCALE GENOMIC DNA]</scope>
    <source>
        <strain evidence="7 8">Bin4</strain>
    </source>
</reference>
<comment type="subcellular location">
    <subcellularLocation>
        <location evidence="1">Cell membrane</location>
        <topology evidence="1">Multi-pass membrane protein</topology>
    </subcellularLocation>
</comment>
<dbReference type="EMBL" id="JXJQ01000010">
    <property type="protein sequence ID" value="KJY60684.1"/>
    <property type="molecule type" value="Genomic_DNA"/>
</dbReference>
<dbReference type="OrthoDB" id="9775950at2"/>
<feature type="transmembrane region" description="Helical" evidence="6">
    <location>
        <begin position="345"/>
        <end position="365"/>
    </location>
</feature>
<keyword evidence="3 6" id="KW-0812">Transmembrane</keyword>
<proteinExistence type="predicted"/>
<evidence type="ECO:0000313" key="8">
    <source>
        <dbReference type="Proteomes" id="UP000033558"/>
    </source>
</evidence>
<protein>
    <submittedName>
        <fullName evidence="7">Uncharacterized protein</fullName>
    </submittedName>
</protein>
<evidence type="ECO:0000313" key="7">
    <source>
        <dbReference type="EMBL" id="KJY60684.1"/>
    </source>
</evidence>
<organism evidence="7 8">
    <name type="scientific">Bombilactobacillus mellifer</name>
    <dbReference type="NCBI Taxonomy" id="1218492"/>
    <lineage>
        <taxon>Bacteria</taxon>
        <taxon>Bacillati</taxon>
        <taxon>Bacillota</taxon>
        <taxon>Bacilli</taxon>
        <taxon>Lactobacillales</taxon>
        <taxon>Lactobacillaceae</taxon>
        <taxon>Bombilactobacillus</taxon>
    </lineage>
</organism>
<accession>A0A0F4LQU9</accession>
<feature type="transmembrane region" description="Helical" evidence="6">
    <location>
        <begin position="277"/>
        <end position="293"/>
    </location>
</feature>
<dbReference type="GO" id="GO:0005886">
    <property type="term" value="C:plasma membrane"/>
    <property type="evidence" value="ECO:0007669"/>
    <property type="project" value="UniProtKB-SubCell"/>
</dbReference>
<evidence type="ECO:0000256" key="3">
    <source>
        <dbReference type="ARBA" id="ARBA00022692"/>
    </source>
</evidence>
<dbReference type="CDD" id="cd13124">
    <property type="entry name" value="MATE_SpoVB_like"/>
    <property type="match status" value="1"/>
</dbReference>
<feature type="transmembrane region" description="Helical" evidence="6">
    <location>
        <begin position="439"/>
        <end position="461"/>
    </location>
</feature>
<feature type="transmembrane region" description="Helical" evidence="6">
    <location>
        <begin position="401"/>
        <end position="419"/>
    </location>
</feature>
<dbReference type="PANTHER" id="PTHR30250:SF29">
    <property type="entry name" value="POLYSACCHARIDE BIOSYNTHESIS PROTEIN C-TERMINAL DOMAIN-CONTAINING PROTEIN"/>
    <property type="match status" value="1"/>
</dbReference>
<dbReference type="InterPro" id="IPR050833">
    <property type="entry name" value="Poly_Biosynth_Transport"/>
</dbReference>
<keyword evidence="4 6" id="KW-1133">Transmembrane helix</keyword>
<sequence>MREPARQANFMTGTWLLSLAALIAKILSALYRIPLQNIVGDRGFFVYQQIYPFYGLASSLALVGLPLFVSQVMAQDHTAQQANFQRLWRFAVLWGLSSALILWCGASVLAQLMGDKNLAPLIKAMALFYALAPLEGVLRGTFQGQLQMEPTAFSQISEQVVRVAVIILAALAWRQKNLQLYPMGAWAHAGAGLGAVVSLAVLAFYCRKLVFSTTSAVGPRKILYRRFFKEGLALSIFGSLIILWQIVDTFNLLRLLQQGHYDQPQIIKGIYDRGQPLAQLVMVIGLSFATSLMPQLGQSNLAMQQRIITVSCRLGLWLTTSATVGLVVLMPQINTLLFKDAAYSGPLALYCCAVIFWSYATLMNIIMQARHQSQGNVLLVCLAVVLKLLLNDLLIKPWGLWGASWATVIASAFLALKLYQRATADLKSILWRDKYFPKLVLVAGGMAVVVGILLQVETFFWPTTRGYAFVEVVVNIIVGVLCIGIFSWHSQLLTIEEWHLVPLMKYLIKEKDDALR</sequence>
<evidence type="ECO:0000256" key="2">
    <source>
        <dbReference type="ARBA" id="ARBA00022475"/>
    </source>
</evidence>
<feature type="transmembrane region" description="Helical" evidence="6">
    <location>
        <begin position="377"/>
        <end position="395"/>
    </location>
</feature>
<comment type="caution">
    <text evidence="7">The sequence shown here is derived from an EMBL/GenBank/DDBJ whole genome shotgun (WGS) entry which is preliminary data.</text>
</comment>
<dbReference type="PANTHER" id="PTHR30250">
    <property type="entry name" value="PST FAMILY PREDICTED COLANIC ACID TRANSPORTER"/>
    <property type="match status" value="1"/>
</dbReference>
<evidence type="ECO:0000256" key="1">
    <source>
        <dbReference type="ARBA" id="ARBA00004651"/>
    </source>
</evidence>
<feature type="transmembrane region" description="Helical" evidence="6">
    <location>
        <begin position="467"/>
        <end position="488"/>
    </location>
</feature>
<feature type="transmembrane region" description="Helical" evidence="6">
    <location>
        <begin position="227"/>
        <end position="247"/>
    </location>
</feature>
<dbReference type="PATRIC" id="fig|1218492.5.peg.1422"/>
<keyword evidence="2" id="KW-1003">Cell membrane</keyword>
<dbReference type="InterPro" id="IPR002797">
    <property type="entry name" value="Polysacc_synth"/>
</dbReference>
<evidence type="ECO:0000256" key="6">
    <source>
        <dbReference type="SAM" id="Phobius"/>
    </source>
</evidence>
<dbReference type="AlphaFoldDB" id="A0A0F4LQU9"/>
<dbReference type="STRING" id="1218492.JG30_13710"/>
<gene>
    <name evidence="7" type="ORF">JG30_13710</name>
</gene>
<dbReference type="RefSeq" id="WP_046317443.1">
    <property type="nucleotide sequence ID" value="NZ_JBHSZT010000005.1"/>
</dbReference>